<dbReference type="InterPro" id="IPR036429">
    <property type="entry name" value="SpoA-like_sf"/>
</dbReference>
<dbReference type="GO" id="GO:0071973">
    <property type="term" value="P:bacterial-type flagellum-dependent cell motility"/>
    <property type="evidence" value="ECO:0007669"/>
    <property type="project" value="InterPro"/>
</dbReference>
<keyword evidence="10" id="KW-0969">Cilium</keyword>
<dbReference type="RefSeq" id="WP_145637576.1">
    <property type="nucleotide sequence ID" value="NZ_VIWP01000003.1"/>
</dbReference>
<comment type="similarity">
    <text evidence="2">Belongs to the FliN/MopA/SpaO family.</text>
</comment>
<keyword evidence="5" id="KW-0145">Chemotaxis</keyword>
<comment type="caution">
    <text evidence="10">The sequence shown here is derived from an EMBL/GenBank/DDBJ whole genome shotgun (WGS) entry which is preliminary data.</text>
</comment>
<organism evidence="10 11">
    <name type="scientific">Neorhizobium alkalisoli</name>
    <dbReference type="NCBI Taxonomy" id="528178"/>
    <lineage>
        <taxon>Bacteria</taxon>
        <taxon>Pseudomonadati</taxon>
        <taxon>Pseudomonadota</taxon>
        <taxon>Alphaproteobacteria</taxon>
        <taxon>Hyphomicrobiales</taxon>
        <taxon>Rhizobiaceae</taxon>
        <taxon>Rhizobium/Agrobacterium group</taxon>
        <taxon>Neorhizobium</taxon>
    </lineage>
</organism>
<feature type="region of interest" description="Disordered" evidence="8">
    <location>
        <begin position="1"/>
        <end position="20"/>
    </location>
</feature>
<evidence type="ECO:0000256" key="8">
    <source>
        <dbReference type="SAM" id="MobiDB-lite"/>
    </source>
</evidence>
<dbReference type="AlphaFoldDB" id="A0A561QWS5"/>
<protein>
    <recommendedName>
        <fullName evidence="3">Flagellar motor switch protein FliN</fullName>
    </recommendedName>
</protein>
<dbReference type="GO" id="GO:0006935">
    <property type="term" value="P:chemotaxis"/>
    <property type="evidence" value="ECO:0007669"/>
    <property type="project" value="UniProtKB-KW"/>
</dbReference>
<sequence>MSDNMAAEQASAVPPGFASERKTSFVQQLDLAPQRVNDIPIEVQVVIGKTKVSVAQLMAAQDGARFRLDKHFGEPVELQVNGQVIGYGEIVADDHDNFVGIRMTALEMAR</sequence>
<evidence type="ECO:0000256" key="4">
    <source>
        <dbReference type="ARBA" id="ARBA00022475"/>
    </source>
</evidence>
<feature type="domain" description="Flagellar motor switch protein FliN-like C-terminal" evidence="9">
    <location>
        <begin position="34"/>
        <end position="104"/>
    </location>
</feature>
<dbReference type="InterPro" id="IPR001172">
    <property type="entry name" value="FliN_T3SS_HrcQb"/>
</dbReference>
<evidence type="ECO:0000256" key="3">
    <source>
        <dbReference type="ARBA" id="ARBA00021897"/>
    </source>
</evidence>
<evidence type="ECO:0000313" key="10">
    <source>
        <dbReference type="EMBL" id="TWF54827.1"/>
    </source>
</evidence>
<evidence type="ECO:0000256" key="1">
    <source>
        <dbReference type="ARBA" id="ARBA00004413"/>
    </source>
</evidence>
<keyword evidence="4" id="KW-1003">Cell membrane</keyword>
<dbReference type="InterPro" id="IPR001543">
    <property type="entry name" value="FliN-like_C"/>
</dbReference>
<evidence type="ECO:0000256" key="6">
    <source>
        <dbReference type="ARBA" id="ARBA00022779"/>
    </source>
</evidence>
<dbReference type="GO" id="GO:0003774">
    <property type="term" value="F:cytoskeletal motor activity"/>
    <property type="evidence" value="ECO:0007669"/>
    <property type="project" value="InterPro"/>
</dbReference>
<dbReference type="PRINTS" id="PR00956">
    <property type="entry name" value="FLGMOTORFLIN"/>
</dbReference>
<evidence type="ECO:0000256" key="7">
    <source>
        <dbReference type="ARBA" id="ARBA00023136"/>
    </source>
</evidence>
<keyword evidence="10" id="KW-0282">Flagellum</keyword>
<evidence type="ECO:0000259" key="9">
    <source>
        <dbReference type="Pfam" id="PF01052"/>
    </source>
</evidence>
<keyword evidence="7" id="KW-0472">Membrane</keyword>
<keyword evidence="6" id="KW-0283">Flagellar rotation</keyword>
<dbReference type="OrthoDB" id="9790303at2"/>
<dbReference type="Gene3D" id="2.30.330.10">
    <property type="entry name" value="SpoA-like"/>
    <property type="match status" value="1"/>
</dbReference>
<dbReference type="PANTHER" id="PTHR43484">
    <property type="match status" value="1"/>
</dbReference>
<evidence type="ECO:0000313" key="11">
    <source>
        <dbReference type="Proteomes" id="UP000320653"/>
    </source>
</evidence>
<dbReference type="PANTHER" id="PTHR43484:SF1">
    <property type="entry name" value="FLAGELLAR MOTOR SWITCH PROTEIN FLIN"/>
    <property type="match status" value="1"/>
</dbReference>
<dbReference type="Proteomes" id="UP000320653">
    <property type="component" value="Unassembled WGS sequence"/>
</dbReference>
<proteinExistence type="inferred from homology"/>
<dbReference type="GO" id="GO:0005886">
    <property type="term" value="C:plasma membrane"/>
    <property type="evidence" value="ECO:0007669"/>
    <property type="project" value="UniProtKB-SubCell"/>
</dbReference>
<evidence type="ECO:0000256" key="5">
    <source>
        <dbReference type="ARBA" id="ARBA00022500"/>
    </source>
</evidence>
<accession>A0A561QWS5</accession>
<dbReference type="InterPro" id="IPR051469">
    <property type="entry name" value="FliN/MopA/SpaO"/>
</dbReference>
<reference evidence="10 11" key="1">
    <citation type="submission" date="2019-06" db="EMBL/GenBank/DDBJ databases">
        <title>Sorghum-associated microbial communities from plants grown in Nebraska, USA.</title>
        <authorList>
            <person name="Schachtman D."/>
        </authorList>
    </citation>
    <scope>NUCLEOTIDE SEQUENCE [LARGE SCALE GENOMIC DNA]</scope>
    <source>
        <strain evidence="10 11">1225</strain>
    </source>
</reference>
<dbReference type="Pfam" id="PF01052">
    <property type="entry name" value="FliMN_C"/>
    <property type="match status" value="1"/>
</dbReference>
<gene>
    <name evidence="10" type="ORF">FHW37_103698</name>
</gene>
<evidence type="ECO:0000256" key="2">
    <source>
        <dbReference type="ARBA" id="ARBA00009226"/>
    </source>
</evidence>
<dbReference type="GO" id="GO:0009425">
    <property type="term" value="C:bacterial-type flagellum basal body"/>
    <property type="evidence" value="ECO:0007669"/>
    <property type="project" value="InterPro"/>
</dbReference>
<name>A0A561QWS5_9HYPH</name>
<dbReference type="SUPFAM" id="SSF101801">
    <property type="entry name" value="Surface presentation of antigens (SPOA)"/>
    <property type="match status" value="1"/>
</dbReference>
<keyword evidence="10" id="KW-0966">Cell projection</keyword>
<keyword evidence="11" id="KW-1185">Reference proteome</keyword>
<dbReference type="EMBL" id="VIWP01000003">
    <property type="protein sequence ID" value="TWF54827.1"/>
    <property type="molecule type" value="Genomic_DNA"/>
</dbReference>
<comment type="subcellular location">
    <subcellularLocation>
        <location evidence="1">Cell membrane</location>
        <topology evidence="1">Peripheral membrane protein</topology>
        <orientation evidence="1">Cytoplasmic side</orientation>
    </subcellularLocation>
</comment>